<sequence>MYYHDDFGKIFETELDFHEYLAEIDGRARWLRTPAKQLRVLTVAEAPDAMKETEGMPDILADTKKHTGLLLQCPHGVFPIGKTAVGTLKDRARIKGSALAEVKTAVLADILNKCLKVAKGNALLRISEGKVRGVLSGDEADYAIISMPELFMIASAYISAGQEASFCHGYADHYLAQITWQMSSNDLTKTYGELMEEHGKKPFGDIQVFIRVVSSDVGASGANIFYSMMDGNHTIILGEALRIKHQYKRGLEEFTCNMESLFQYYKQKLKDIGRLCDIQIRYPANTLSELMKKQSFGKKLIAETVERFKAAFGEEPCSAYEVYCGLCESLFFAKKHDSSTASLMKLEEKIARCIAARWHDYDIPGELS</sequence>
<keyword evidence="2" id="KW-1185">Reference proteome</keyword>
<gene>
    <name evidence="1" type="ORF">EBB54_12610</name>
</gene>
<dbReference type="RefSeq" id="WP_125127644.1">
    <property type="nucleotide sequence ID" value="NZ_RHJS01000002.1"/>
</dbReference>
<evidence type="ECO:0000313" key="1">
    <source>
        <dbReference type="EMBL" id="RRK32119.1"/>
    </source>
</evidence>
<accession>A0A426DH50</accession>
<dbReference type="EMBL" id="RHJS01000002">
    <property type="protein sequence ID" value="RRK32119.1"/>
    <property type="molecule type" value="Genomic_DNA"/>
</dbReference>
<organism evidence="1 2">
    <name type="scientific">Schaedlerella arabinosiphila</name>
    <dbReference type="NCBI Taxonomy" id="2044587"/>
    <lineage>
        <taxon>Bacteria</taxon>
        <taxon>Bacillati</taxon>
        <taxon>Bacillota</taxon>
        <taxon>Clostridia</taxon>
        <taxon>Lachnospirales</taxon>
        <taxon>Lachnospiraceae</taxon>
        <taxon>Schaedlerella</taxon>
    </lineage>
</organism>
<comment type="caution">
    <text evidence="1">The sequence shown here is derived from an EMBL/GenBank/DDBJ whole genome shotgun (WGS) entry which is preliminary data.</text>
</comment>
<name>A0A426DH50_9FIRM</name>
<protein>
    <submittedName>
        <fullName evidence="1">Uncharacterized protein</fullName>
    </submittedName>
</protein>
<evidence type="ECO:0000313" key="2">
    <source>
        <dbReference type="Proteomes" id="UP000274920"/>
    </source>
</evidence>
<proteinExistence type="predicted"/>
<dbReference type="Proteomes" id="UP000274920">
    <property type="component" value="Unassembled WGS sequence"/>
</dbReference>
<reference evidence="1" key="1">
    <citation type="submission" date="2018-10" db="EMBL/GenBank/DDBJ databases">
        <title>Schaedlerella arabinophila gen. nov. sp. nov., isolated from the mouse intestinal tract and comparative analysis with the genome of the closely related altered Schaedler flora strain ASF502.</title>
        <authorList>
            <person name="Miyake S."/>
            <person name="Soh M."/>
            <person name="Seedorf H."/>
        </authorList>
    </citation>
    <scope>NUCLEOTIDE SEQUENCE [LARGE SCALE GENOMIC DNA]</scope>
    <source>
        <strain evidence="1">DSM 106076</strain>
    </source>
</reference>
<dbReference type="AlphaFoldDB" id="A0A426DH50"/>